<sequence length="158" mass="17430">MKGSLNLVEAALAIMGAWFIFSPLPEFFAGVFTYLLTDYTSPNDPIWIGSVLFTALKVALGISLIAFRSRIASLIGQYQDNSLQVQNVLSAALLVLGLYFVLDGTVSLGQYIALEGHKNISNTYLFWQGIFSISIGGLLSISSILISRIWWRFQRGET</sequence>
<evidence type="ECO:0000313" key="3">
    <source>
        <dbReference type="Proteomes" id="UP001234343"/>
    </source>
</evidence>
<keyword evidence="1" id="KW-1133">Transmembrane helix</keyword>
<evidence type="ECO:0000313" key="2">
    <source>
        <dbReference type="EMBL" id="MDM7861649.1"/>
    </source>
</evidence>
<keyword evidence="1" id="KW-0812">Transmembrane</keyword>
<evidence type="ECO:0008006" key="4">
    <source>
        <dbReference type="Google" id="ProtNLM"/>
    </source>
</evidence>
<organism evidence="2 3">
    <name type="scientific">Alteromonas arenosi</name>
    <dbReference type="NCBI Taxonomy" id="3055817"/>
    <lineage>
        <taxon>Bacteria</taxon>
        <taxon>Pseudomonadati</taxon>
        <taxon>Pseudomonadota</taxon>
        <taxon>Gammaproteobacteria</taxon>
        <taxon>Alteromonadales</taxon>
        <taxon>Alteromonadaceae</taxon>
        <taxon>Alteromonas/Salinimonas group</taxon>
        <taxon>Alteromonas</taxon>
    </lineage>
</organism>
<name>A0ABT7T069_9ALTE</name>
<proteinExistence type="predicted"/>
<feature type="transmembrane region" description="Helical" evidence="1">
    <location>
        <begin position="125"/>
        <end position="146"/>
    </location>
</feature>
<feature type="transmembrane region" description="Helical" evidence="1">
    <location>
        <begin position="46"/>
        <end position="67"/>
    </location>
</feature>
<keyword evidence="1" id="KW-0472">Membrane</keyword>
<evidence type="ECO:0000256" key="1">
    <source>
        <dbReference type="SAM" id="Phobius"/>
    </source>
</evidence>
<keyword evidence="3" id="KW-1185">Reference proteome</keyword>
<comment type="caution">
    <text evidence="2">The sequence shown here is derived from an EMBL/GenBank/DDBJ whole genome shotgun (WGS) entry which is preliminary data.</text>
</comment>
<dbReference type="Proteomes" id="UP001234343">
    <property type="component" value="Unassembled WGS sequence"/>
</dbReference>
<dbReference type="EMBL" id="JAUCBP010000012">
    <property type="protein sequence ID" value="MDM7861649.1"/>
    <property type="molecule type" value="Genomic_DNA"/>
</dbReference>
<gene>
    <name evidence="2" type="ORF">QTP81_13695</name>
</gene>
<feature type="transmembrane region" description="Helical" evidence="1">
    <location>
        <begin position="88"/>
        <end position="113"/>
    </location>
</feature>
<reference evidence="2 3" key="1">
    <citation type="submission" date="2023-06" db="EMBL/GenBank/DDBJ databases">
        <title>Alteromonas sp. ASW11-36 isolated from intertidal sand.</title>
        <authorList>
            <person name="Li Y."/>
        </authorList>
    </citation>
    <scope>NUCLEOTIDE SEQUENCE [LARGE SCALE GENOMIC DNA]</scope>
    <source>
        <strain evidence="2 3">ASW11-36</strain>
    </source>
</reference>
<protein>
    <recommendedName>
        <fullName evidence="4">DUF2975 domain-containing protein</fullName>
    </recommendedName>
</protein>
<feature type="transmembrane region" description="Helical" evidence="1">
    <location>
        <begin position="12"/>
        <end position="34"/>
    </location>
</feature>
<dbReference type="RefSeq" id="WP_289366294.1">
    <property type="nucleotide sequence ID" value="NZ_JAUCBP010000012.1"/>
</dbReference>
<accession>A0ABT7T069</accession>